<dbReference type="Proteomes" id="UP001153620">
    <property type="component" value="Chromosome 4"/>
</dbReference>
<sequence length="187" mass="21860">MISHIQRRENGPMTRWIMQPLQDHQGLHVISYRTHHDFITEEEINELNKKLITASSKLSGIVRFLSWYEDKMWHILVRNRASLNYLFGFLESEANNLVAIPKTAYQVKVYSCDFGERVNDNFTALKELNKKNEGLNATKLHLIENAAQHAIGNFVYDFAVLNATFGYIEEHGRELRFKNRILLLQLL</sequence>
<gene>
    <name evidence="1" type="ORF">CHIRRI_LOCUS14359</name>
</gene>
<reference evidence="1" key="2">
    <citation type="submission" date="2022-10" db="EMBL/GenBank/DDBJ databases">
        <authorList>
            <consortium name="ENA_rothamsted_submissions"/>
            <consortium name="culmorum"/>
            <person name="King R."/>
        </authorList>
    </citation>
    <scope>NUCLEOTIDE SEQUENCE</scope>
</reference>
<evidence type="ECO:0000313" key="2">
    <source>
        <dbReference type="Proteomes" id="UP001153620"/>
    </source>
</evidence>
<name>A0A9N9SAY7_9DIPT</name>
<organism evidence="1 2">
    <name type="scientific">Chironomus riparius</name>
    <dbReference type="NCBI Taxonomy" id="315576"/>
    <lineage>
        <taxon>Eukaryota</taxon>
        <taxon>Metazoa</taxon>
        <taxon>Ecdysozoa</taxon>
        <taxon>Arthropoda</taxon>
        <taxon>Hexapoda</taxon>
        <taxon>Insecta</taxon>
        <taxon>Pterygota</taxon>
        <taxon>Neoptera</taxon>
        <taxon>Endopterygota</taxon>
        <taxon>Diptera</taxon>
        <taxon>Nematocera</taxon>
        <taxon>Chironomoidea</taxon>
        <taxon>Chironomidae</taxon>
        <taxon>Chironominae</taxon>
        <taxon>Chironomus</taxon>
    </lineage>
</organism>
<dbReference type="EMBL" id="OU895880">
    <property type="protein sequence ID" value="CAG9811551.1"/>
    <property type="molecule type" value="Genomic_DNA"/>
</dbReference>
<accession>A0A9N9SAY7</accession>
<dbReference type="AlphaFoldDB" id="A0A9N9SAY7"/>
<keyword evidence="2" id="KW-1185">Reference proteome</keyword>
<protein>
    <submittedName>
        <fullName evidence="1">Uncharacterized protein</fullName>
    </submittedName>
</protein>
<evidence type="ECO:0000313" key="1">
    <source>
        <dbReference type="EMBL" id="CAG9811551.1"/>
    </source>
</evidence>
<reference evidence="1" key="1">
    <citation type="submission" date="2022-01" db="EMBL/GenBank/DDBJ databases">
        <authorList>
            <person name="King R."/>
        </authorList>
    </citation>
    <scope>NUCLEOTIDE SEQUENCE</scope>
</reference>
<proteinExistence type="predicted"/>